<organism evidence="2 3">
    <name type="scientific">Pseudomonas oryzihabitans</name>
    <dbReference type="NCBI Taxonomy" id="47885"/>
    <lineage>
        <taxon>Bacteria</taxon>
        <taxon>Pseudomonadati</taxon>
        <taxon>Pseudomonadota</taxon>
        <taxon>Gammaproteobacteria</taxon>
        <taxon>Pseudomonadales</taxon>
        <taxon>Pseudomonadaceae</taxon>
        <taxon>Pseudomonas</taxon>
    </lineage>
</organism>
<evidence type="ECO:0000313" key="2">
    <source>
        <dbReference type="EMBL" id="MDR6233594.1"/>
    </source>
</evidence>
<dbReference type="RefSeq" id="WP_309756652.1">
    <property type="nucleotide sequence ID" value="NZ_JAVJAF010000001.1"/>
</dbReference>
<keyword evidence="1" id="KW-0732">Signal</keyword>
<dbReference type="Pfam" id="PF05630">
    <property type="entry name" value="NPP1"/>
    <property type="match status" value="1"/>
</dbReference>
<dbReference type="PANTHER" id="PTHR33657">
    <property type="entry name" value="DOMAIN PROTEIN, PUTATIVE (AFU_ORTHOLOGUE AFUA_5G00600)-RELATED"/>
    <property type="match status" value="1"/>
</dbReference>
<evidence type="ECO:0008006" key="4">
    <source>
        <dbReference type="Google" id="ProtNLM"/>
    </source>
</evidence>
<dbReference type="InterPro" id="IPR008701">
    <property type="entry name" value="NPP1"/>
</dbReference>
<reference evidence="2" key="1">
    <citation type="submission" date="2023-08" db="EMBL/GenBank/DDBJ databases">
        <title>Functional and genomic diversity of the sorghum phyllosphere microbiome.</title>
        <authorList>
            <person name="Shade A."/>
        </authorList>
    </citation>
    <scope>NUCLEOTIDE SEQUENCE</scope>
    <source>
        <strain evidence="2">SORGH_AS_0201</strain>
    </source>
</reference>
<name>A0AAJ2EVH8_9PSED</name>
<evidence type="ECO:0000256" key="1">
    <source>
        <dbReference type="SAM" id="SignalP"/>
    </source>
</evidence>
<comment type="caution">
    <text evidence="2">The sequence shown here is derived from an EMBL/GenBank/DDBJ whole genome shotgun (WGS) entry which is preliminary data.</text>
</comment>
<dbReference type="PANTHER" id="PTHR33657:SF6">
    <property type="entry name" value="SECRETED PROTEIN"/>
    <property type="match status" value="1"/>
</dbReference>
<dbReference type="AlphaFoldDB" id="A0AAJ2EVH8"/>
<dbReference type="EMBL" id="JAVJAF010000001">
    <property type="protein sequence ID" value="MDR6233594.1"/>
    <property type="molecule type" value="Genomic_DNA"/>
</dbReference>
<accession>A0AAJ2EVH8</accession>
<feature type="chain" id="PRO_5042577648" description="Necrosis inducing protein (NPP1)" evidence="1">
    <location>
        <begin position="23"/>
        <end position="246"/>
    </location>
</feature>
<sequence length="246" mass="27208">MSRKISLCIAASALSMATPAFAAVIAHDQVQPIPANATDVEFYYQPMISDGPDSCNNYPAVDSAGNVSGGLHPSGAPDGHCRGTNGQVYSRMAEYYDHCAIMYSYYFPKDQPPNYLGAAGGHRHDWENIVVWTSQCKVGSPILKIDYSTHGKYRVNYNPPLWRGRDGYLANGVHPKVTYHATYDGFADHSLDWTNDTGRSQPLISWSRMPVPAKNTLNSYDFGKASVPFKDNGAFWSNLQKAWKTD</sequence>
<dbReference type="PIRSF" id="PIRSF029958">
    <property type="entry name" value="Necrosis-inducing_protein"/>
    <property type="match status" value="1"/>
</dbReference>
<dbReference type="Proteomes" id="UP001268036">
    <property type="component" value="Unassembled WGS sequence"/>
</dbReference>
<protein>
    <recommendedName>
        <fullName evidence="4">Necrosis inducing protein (NPP1)</fullName>
    </recommendedName>
</protein>
<evidence type="ECO:0000313" key="3">
    <source>
        <dbReference type="Proteomes" id="UP001268036"/>
    </source>
</evidence>
<feature type="signal peptide" evidence="1">
    <location>
        <begin position="1"/>
        <end position="22"/>
    </location>
</feature>
<gene>
    <name evidence="2" type="ORF">QE440_001335</name>
</gene>
<proteinExistence type="predicted"/>